<dbReference type="AlphaFoldDB" id="A0A975TAU3"/>
<dbReference type="InterPro" id="IPR007038">
    <property type="entry name" value="HupE_UreJ"/>
</dbReference>
<dbReference type="EMBL" id="CP021056">
    <property type="protein sequence ID" value="QXE24623.1"/>
    <property type="molecule type" value="Genomic_DNA"/>
</dbReference>
<feature type="transmembrane region" description="Helical" evidence="1">
    <location>
        <begin position="56"/>
        <end position="79"/>
    </location>
</feature>
<dbReference type="Proteomes" id="UP000683511">
    <property type="component" value="Chromosome"/>
</dbReference>
<sequence length="223" mass="23514">MMFKFSLSSSAKTTEIAVSKQFRYLIAIGGLVLISVMSSAGGSPVEHTITNSWEGLIWGIADPVIDLARLAGIVGLGLLSARLIHGVWIALGFAVAVLGGEVMNLMQFHLPSGEIAIAISTAILGMMLLAAKPIHGLAIAFVSVAAGLFHGYASAEFIHHLDPIAVVTYFIGVIFTQTVIFLSAREIGRVIISAEINQLLSRKLRLAGLVFAAIGFVCLGNSL</sequence>
<feature type="transmembrane region" description="Helical" evidence="1">
    <location>
        <begin position="164"/>
        <end position="184"/>
    </location>
</feature>
<feature type="transmembrane region" description="Helical" evidence="1">
    <location>
        <begin position="204"/>
        <end position="222"/>
    </location>
</feature>
<feature type="transmembrane region" description="Helical" evidence="1">
    <location>
        <begin position="86"/>
        <end position="106"/>
    </location>
</feature>
<feature type="transmembrane region" description="Helical" evidence="1">
    <location>
        <begin position="112"/>
        <end position="130"/>
    </location>
</feature>
<proteinExistence type="predicted"/>
<reference evidence="2" key="1">
    <citation type="submission" date="2017-04" db="EMBL/GenBank/DDBJ databases">
        <title>Genome deletions in a multicellular cyanobacterial endosymbiont for morphological adaptation in marine diatoms.</title>
        <authorList>
            <person name="Wang Y."/>
            <person name="Gao H."/>
            <person name="Li R."/>
            <person name="Xu X."/>
        </authorList>
    </citation>
    <scope>NUCLEOTIDE SEQUENCE</scope>
    <source>
        <strain evidence="2">FACHB 800</strain>
    </source>
</reference>
<feature type="transmembrane region" description="Helical" evidence="1">
    <location>
        <begin position="137"/>
        <end position="158"/>
    </location>
</feature>
<evidence type="ECO:0000256" key="1">
    <source>
        <dbReference type="SAM" id="Phobius"/>
    </source>
</evidence>
<evidence type="ECO:0000313" key="2">
    <source>
        <dbReference type="EMBL" id="QXE24623.1"/>
    </source>
</evidence>
<organism evidence="2 3">
    <name type="scientific">Richelia sinica FACHB-800</name>
    <dbReference type="NCBI Taxonomy" id="1357546"/>
    <lineage>
        <taxon>Bacteria</taxon>
        <taxon>Bacillati</taxon>
        <taxon>Cyanobacteriota</taxon>
        <taxon>Cyanophyceae</taxon>
        <taxon>Nostocales</taxon>
        <taxon>Nostocaceae</taxon>
        <taxon>Richelia</taxon>
    </lineage>
</organism>
<keyword evidence="1" id="KW-0472">Membrane</keyword>
<dbReference type="KEGG" id="rsin:B6N60_03329"/>
<evidence type="ECO:0000313" key="3">
    <source>
        <dbReference type="Proteomes" id="UP000683511"/>
    </source>
</evidence>
<name>A0A975TAU3_9NOST</name>
<keyword evidence="1" id="KW-0812">Transmembrane</keyword>
<protein>
    <submittedName>
        <fullName evidence="2">Hydrogenase accessory protein</fullName>
    </submittedName>
</protein>
<keyword evidence="1" id="KW-1133">Transmembrane helix</keyword>
<dbReference type="Pfam" id="PF04955">
    <property type="entry name" value="HupE_UreJ"/>
    <property type="match status" value="1"/>
</dbReference>
<dbReference type="RefSeq" id="WP_242034100.1">
    <property type="nucleotide sequence ID" value="NZ_CP021056.1"/>
</dbReference>
<accession>A0A975TAU3</accession>
<gene>
    <name evidence="2" type="ORF">B6N60_03329</name>
</gene>
<keyword evidence="3" id="KW-1185">Reference proteome</keyword>